<proteinExistence type="predicted"/>
<organism evidence="2">
    <name type="scientific">Notodromas monacha</name>
    <dbReference type="NCBI Taxonomy" id="399045"/>
    <lineage>
        <taxon>Eukaryota</taxon>
        <taxon>Metazoa</taxon>
        <taxon>Ecdysozoa</taxon>
        <taxon>Arthropoda</taxon>
        <taxon>Crustacea</taxon>
        <taxon>Oligostraca</taxon>
        <taxon>Ostracoda</taxon>
        <taxon>Podocopa</taxon>
        <taxon>Podocopida</taxon>
        <taxon>Cypridocopina</taxon>
        <taxon>Cypridoidea</taxon>
        <taxon>Cyprididae</taxon>
        <taxon>Notodromas</taxon>
    </lineage>
</organism>
<feature type="region of interest" description="Disordered" evidence="1">
    <location>
        <begin position="159"/>
        <end position="180"/>
    </location>
</feature>
<dbReference type="EMBL" id="CAJPEX010001218">
    <property type="protein sequence ID" value="CAG0918545.1"/>
    <property type="molecule type" value="Genomic_DNA"/>
</dbReference>
<sequence>MHVACDCLNVKIHLKDGPFVARSEWGALFYEGSAGIGGRKEDWGALMDSEDYSPAFRLVIMRRRPEGLDTHSGDFLSGVASSLDQSTDKYLRQEEVNVEERIRQYAEIQRKSLEGIKQRAHCDKKRLIGSLRSVTEDESELMESTTTPFDEPVAFAVPASELTPPMTPKDNSKNEEPDKVDDHLQRTAAMFDEPPDTLGPLPSPTDILDRGEMRGKLRRRSSGGGSASRLGSSLDTEGLFFFDGMEDSVLDPGTQGLVEEHSEDNTVDEDDLEDAEVDDPFPSIGAQSLPIKMPLREFRNQVTGAKQRNAMDMDAESPGVAPENIAASIQALARSVHMTEEDQFLMDLPRRRLRSFKDSIYDL</sequence>
<protein>
    <recommendedName>
        <fullName evidence="4">AKT1 substrate 1</fullName>
    </recommendedName>
</protein>
<gene>
    <name evidence="2" type="ORF">NMOB1V02_LOCUS6100</name>
</gene>
<feature type="compositionally biased region" description="Basic and acidic residues" evidence="1">
    <location>
        <begin position="170"/>
        <end position="180"/>
    </location>
</feature>
<dbReference type="OrthoDB" id="6343029at2759"/>
<dbReference type="GO" id="GO:0032007">
    <property type="term" value="P:negative regulation of TOR signaling"/>
    <property type="evidence" value="ECO:0007669"/>
    <property type="project" value="InterPro"/>
</dbReference>
<keyword evidence="3" id="KW-1185">Reference proteome</keyword>
<evidence type="ECO:0008006" key="4">
    <source>
        <dbReference type="Google" id="ProtNLM"/>
    </source>
</evidence>
<reference evidence="2" key="1">
    <citation type="submission" date="2020-11" db="EMBL/GenBank/DDBJ databases">
        <authorList>
            <person name="Tran Van P."/>
        </authorList>
    </citation>
    <scope>NUCLEOTIDE SEQUENCE</scope>
</reference>
<dbReference type="GO" id="GO:0048011">
    <property type="term" value="P:neurotrophin TRK receptor signaling pathway"/>
    <property type="evidence" value="ECO:0007669"/>
    <property type="project" value="InterPro"/>
</dbReference>
<evidence type="ECO:0000313" key="2">
    <source>
        <dbReference type="EMBL" id="CAD7278393.1"/>
    </source>
</evidence>
<evidence type="ECO:0000313" key="3">
    <source>
        <dbReference type="Proteomes" id="UP000678499"/>
    </source>
</evidence>
<feature type="region of interest" description="Disordered" evidence="1">
    <location>
        <begin position="190"/>
        <end position="209"/>
    </location>
</feature>
<dbReference type="Proteomes" id="UP000678499">
    <property type="component" value="Unassembled WGS sequence"/>
</dbReference>
<evidence type="ECO:0000256" key="1">
    <source>
        <dbReference type="SAM" id="MobiDB-lite"/>
    </source>
</evidence>
<feature type="region of interest" description="Disordered" evidence="1">
    <location>
        <begin position="261"/>
        <end position="286"/>
    </location>
</feature>
<feature type="compositionally biased region" description="Acidic residues" evidence="1">
    <location>
        <begin position="265"/>
        <end position="279"/>
    </location>
</feature>
<accession>A0A7R9BQN8</accession>
<dbReference type="PANTHER" id="PTHR21844:SF2">
    <property type="entry name" value="PROLINE-RICH AKT1 SUBSTRATE 1"/>
    <property type="match status" value="1"/>
</dbReference>
<dbReference type="GO" id="GO:0005737">
    <property type="term" value="C:cytoplasm"/>
    <property type="evidence" value="ECO:0007669"/>
    <property type="project" value="TreeGrafter"/>
</dbReference>
<name>A0A7R9BQN8_9CRUS</name>
<dbReference type="EMBL" id="OA883255">
    <property type="protein sequence ID" value="CAD7278393.1"/>
    <property type="molecule type" value="Genomic_DNA"/>
</dbReference>
<dbReference type="AlphaFoldDB" id="A0A7R9BQN8"/>
<dbReference type="InterPro" id="IPR026682">
    <property type="entry name" value="AKT1S1"/>
</dbReference>
<dbReference type="PANTHER" id="PTHR21844">
    <property type="entry name" value="AKT1 SUBSTRATE 1 PROTEIN"/>
    <property type="match status" value="1"/>
</dbReference>